<dbReference type="Proteomes" id="UP001319200">
    <property type="component" value="Unassembled WGS sequence"/>
</dbReference>
<comment type="caution">
    <text evidence="1">The sequence shown here is derived from an EMBL/GenBank/DDBJ whole genome shotgun (WGS) entry which is preliminary data.</text>
</comment>
<proteinExistence type="predicted"/>
<organism evidence="1 2">
    <name type="scientific">Chryseosolibacter histidini</name>
    <dbReference type="NCBI Taxonomy" id="2782349"/>
    <lineage>
        <taxon>Bacteria</taxon>
        <taxon>Pseudomonadati</taxon>
        <taxon>Bacteroidota</taxon>
        <taxon>Cytophagia</taxon>
        <taxon>Cytophagales</taxon>
        <taxon>Chryseotaleaceae</taxon>
        <taxon>Chryseosolibacter</taxon>
    </lineage>
</organism>
<name>A0AAP2GK21_9BACT</name>
<reference evidence="1 2" key="1">
    <citation type="submission" date="2021-05" db="EMBL/GenBank/DDBJ databases">
        <title>A Polyphasic approach of four new species of the genus Ohtaekwangia: Ohtaekwangia histidinii sp. nov., Ohtaekwangia cretensis sp. nov., Ohtaekwangia indiensis sp. nov., Ohtaekwangia reichenbachii sp. nov. from diverse environment.</title>
        <authorList>
            <person name="Octaviana S."/>
        </authorList>
    </citation>
    <scope>NUCLEOTIDE SEQUENCE [LARGE SCALE GENOMIC DNA]</scope>
    <source>
        <strain evidence="1 2">PWU4</strain>
    </source>
</reference>
<dbReference type="EMBL" id="JAHESF010000016">
    <property type="protein sequence ID" value="MBT1698589.1"/>
    <property type="molecule type" value="Genomic_DNA"/>
</dbReference>
<evidence type="ECO:0000313" key="1">
    <source>
        <dbReference type="EMBL" id="MBT1698589.1"/>
    </source>
</evidence>
<protein>
    <submittedName>
        <fullName evidence="1">Uncharacterized protein</fullName>
    </submittedName>
</protein>
<dbReference type="AlphaFoldDB" id="A0AAP2GK21"/>
<gene>
    <name evidence="1" type="ORF">KK083_16980</name>
</gene>
<keyword evidence="2" id="KW-1185">Reference proteome</keyword>
<evidence type="ECO:0000313" key="2">
    <source>
        <dbReference type="Proteomes" id="UP001319200"/>
    </source>
</evidence>
<sequence>MKEACLFHGKSDSFVVKDLTPQQFIELASKHPSRIKQSKFIVPQKFGAGFKAKVRVVFE</sequence>
<accession>A0AAP2GK21</accession>
<dbReference type="RefSeq" id="WP_254165016.1">
    <property type="nucleotide sequence ID" value="NZ_JAHESF010000016.1"/>
</dbReference>